<evidence type="ECO:0000313" key="2">
    <source>
        <dbReference type="Proteomes" id="UP000653305"/>
    </source>
</evidence>
<dbReference type="GO" id="GO:0000981">
    <property type="term" value="F:DNA-binding transcription factor activity, RNA polymerase II-specific"/>
    <property type="evidence" value="ECO:0007669"/>
    <property type="project" value="TreeGrafter"/>
</dbReference>
<gene>
    <name evidence="1" type="ORF">PHJA_003005600</name>
</gene>
<protein>
    <submittedName>
        <fullName evidence="1">Uncharacterized protein</fullName>
    </submittedName>
</protein>
<reference evidence="1" key="1">
    <citation type="submission" date="2020-07" db="EMBL/GenBank/DDBJ databases">
        <title>Ethylene signaling mediates host invasion by parasitic plants.</title>
        <authorList>
            <person name="Yoshida S."/>
        </authorList>
    </citation>
    <scope>NUCLEOTIDE SEQUENCE</scope>
    <source>
        <strain evidence="1">Okayama</strain>
    </source>
</reference>
<dbReference type="EMBL" id="BMAC01007591">
    <property type="protein sequence ID" value="GFQ08616.1"/>
    <property type="molecule type" value="Genomic_DNA"/>
</dbReference>
<sequence>MGSALEVVLVSGQNCQFMFSEIIRMLHEEGAEVVNASFSVLDNSLFHTIHCEINGDRSAQEYGAARISDRLRKFVCDIS</sequence>
<dbReference type="PANTHER" id="PTHR13935">
    <property type="entry name" value="ACHAETE-SCUTE TRANSCRIPTION FACTOR-RELATED"/>
    <property type="match status" value="1"/>
</dbReference>
<accession>A0A830DPL7</accession>
<dbReference type="GO" id="GO:0090575">
    <property type="term" value="C:RNA polymerase II transcription regulator complex"/>
    <property type="evidence" value="ECO:0007669"/>
    <property type="project" value="TreeGrafter"/>
</dbReference>
<dbReference type="OrthoDB" id="906220at2759"/>
<dbReference type="InterPro" id="IPR015660">
    <property type="entry name" value="MASH1/Ascl1a-like"/>
</dbReference>
<organism evidence="1 2">
    <name type="scientific">Phtheirospermum japonicum</name>
    <dbReference type="NCBI Taxonomy" id="374723"/>
    <lineage>
        <taxon>Eukaryota</taxon>
        <taxon>Viridiplantae</taxon>
        <taxon>Streptophyta</taxon>
        <taxon>Embryophyta</taxon>
        <taxon>Tracheophyta</taxon>
        <taxon>Spermatophyta</taxon>
        <taxon>Magnoliopsida</taxon>
        <taxon>eudicotyledons</taxon>
        <taxon>Gunneridae</taxon>
        <taxon>Pentapetalae</taxon>
        <taxon>asterids</taxon>
        <taxon>lamiids</taxon>
        <taxon>Lamiales</taxon>
        <taxon>Orobanchaceae</taxon>
        <taxon>Orobanchaceae incertae sedis</taxon>
        <taxon>Phtheirospermum</taxon>
    </lineage>
</organism>
<keyword evidence="2" id="KW-1185">Reference proteome</keyword>
<dbReference type="Proteomes" id="UP000653305">
    <property type="component" value="Unassembled WGS sequence"/>
</dbReference>
<name>A0A830DPL7_9LAMI</name>
<comment type="caution">
    <text evidence="1">The sequence shown here is derived from an EMBL/GenBank/DDBJ whole genome shotgun (WGS) entry which is preliminary data.</text>
</comment>
<evidence type="ECO:0000313" key="1">
    <source>
        <dbReference type="EMBL" id="GFQ08616.1"/>
    </source>
</evidence>
<dbReference type="GO" id="GO:0000977">
    <property type="term" value="F:RNA polymerase II transcription regulatory region sequence-specific DNA binding"/>
    <property type="evidence" value="ECO:0007669"/>
    <property type="project" value="TreeGrafter"/>
</dbReference>
<dbReference type="PANTHER" id="PTHR13935:SF90">
    <property type="entry name" value="TRANSCRIPTION FACTOR BHLH162"/>
    <property type="match status" value="1"/>
</dbReference>
<proteinExistence type="predicted"/>
<dbReference type="AlphaFoldDB" id="A0A830DPL7"/>